<dbReference type="InterPro" id="IPR013766">
    <property type="entry name" value="Thioredoxin_domain"/>
</dbReference>
<dbReference type="EMBL" id="UGPG01000001">
    <property type="protein sequence ID" value="STY44290.1"/>
    <property type="molecule type" value="Genomic_DNA"/>
</dbReference>
<dbReference type="SUPFAM" id="SSF52833">
    <property type="entry name" value="Thioredoxin-like"/>
    <property type="match status" value="1"/>
</dbReference>
<dbReference type="InterPro" id="IPR036249">
    <property type="entry name" value="Thioredoxin-like_sf"/>
</dbReference>
<protein>
    <submittedName>
        <fullName evidence="2">MPT46</fullName>
    </submittedName>
</protein>
<gene>
    <name evidence="2" type="primary">trxA_2</name>
    <name evidence="2" type="ORF">NCTC10815_01630</name>
</gene>
<dbReference type="CDD" id="cd02947">
    <property type="entry name" value="TRX_family"/>
    <property type="match status" value="1"/>
</dbReference>
<dbReference type="Gene3D" id="3.40.30.10">
    <property type="entry name" value="Glutaredoxin"/>
    <property type="match status" value="1"/>
</dbReference>
<dbReference type="Proteomes" id="UP000254879">
    <property type="component" value="Unassembled WGS sequence"/>
</dbReference>
<sequence length="101" mass="11727">MDIWARPDLEQAESLDKNFYVYFFTPMCGACQFASQLIEIIEQSDDWEQPLAKMDLNFVPEVAERLQITSVPALVFFENGKAKRISYDLGNISSIYDFFQK</sequence>
<evidence type="ECO:0000313" key="2">
    <source>
        <dbReference type="EMBL" id="STY44290.1"/>
    </source>
</evidence>
<reference evidence="2 3" key="1">
    <citation type="submission" date="2018-06" db="EMBL/GenBank/DDBJ databases">
        <authorList>
            <consortium name="Pathogen Informatics"/>
            <person name="Doyle S."/>
        </authorList>
    </citation>
    <scope>NUCLEOTIDE SEQUENCE [LARGE SCALE GENOMIC DNA]</scope>
    <source>
        <strain evidence="3">NCTC 10815</strain>
    </source>
</reference>
<evidence type="ECO:0000313" key="3">
    <source>
        <dbReference type="Proteomes" id="UP000254879"/>
    </source>
</evidence>
<proteinExistence type="predicted"/>
<feature type="domain" description="Thioredoxin" evidence="1">
    <location>
        <begin position="16"/>
        <end position="84"/>
    </location>
</feature>
<organism evidence="2 3">
    <name type="scientific">Listeria grayi</name>
    <name type="common">Listeria murrayi</name>
    <dbReference type="NCBI Taxonomy" id="1641"/>
    <lineage>
        <taxon>Bacteria</taxon>
        <taxon>Bacillati</taxon>
        <taxon>Bacillota</taxon>
        <taxon>Bacilli</taxon>
        <taxon>Bacillales</taxon>
        <taxon>Listeriaceae</taxon>
        <taxon>Listeria</taxon>
    </lineage>
</organism>
<dbReference type="Pfam" id="PF00085">
    <property type="entry name" value="Thioredoxin"/>
    <property type="match status" value="1"/>
</dbReference>
<evidence type="ECO:0000259" key="1">
    <source>
        <dbReference type="Pfam" id="PF00085"/>
    </source>
</evidence>
<dbReference type="AlphaFoldDB" id="A0A378MD47"/>
<name>A0A378MD47_LISGR</name>
<dbReference type="RefSeq" id="WP_003759111.1">
    <property type="nucleotide sequence ID" value="NZ_CABKNG010000003.1"/>
</dbReference>
<accession>A0A378MD47</accession>